<reference evidence="1 2" key="1">
    <citation type="journal article" date="2013" name="Genome Announc.">
        <title>Whole-Genome Sequence of Microcystis aeruginosa TAIHU98, a Nontoxic Bloom-Forming Strain Isolated from Taihu Lake, China.</title>
        <authorList>
            <person name="Yang C."/>
            <person name="Zhang W."/>
            <person name="Ren M."/>
            <person name="Song L."/>
            <person name="Li T."/>
            <person name="Zhao J."/>
        </authorList>
    </citation>
    <scope>NUCLEOTIDE SEQUENCE [LARGE SCALE GENOMIC DNA]</scope>
    <source>
        <strain evidence="1 2">TAIHU98</strain>
    </source>
</reference>
<name>L7ECW2_MICAE</name>
<protein>
    <submittedName>
        <fullName evidence="1">Uncharacterized protein</fullName>
    </submittedName>
</protein>
<evidence type="ECO:0000313" key="2">
    <source>
        <dbReference type="Proteomes" id="UP000010932"/>
    </source>
</evidence>
<sequence length="38" mass="4953">MFKFIHLRQLYSNYQQKYQTKPKYLIRINYQKFSYKIM</sequence>
<dbReference type="PATRIC" id="fig|1134457.3.peg.254"/>
<dbReference type="Proteomes" id="UP000010932">
    <property type="component" value="Unassembled WGS sequence"/>
</dbReference>
<gene>
    <name evidence="1" type="ORF">O53_1918</name>
</gene>
<evidence type="ECO:0000313" key="1">
    <source>
        <dbReference type="EMBL" id="ELP57305.1"/>
    </source>
</evidence>
<proteinExistence type="predicted"/>
<organism evidence="1 2">
    <name type="scientific">Microcystis aeruginosa TAIHU98</name>
    <dbReference type="NCBI Taxonomy" id="1134457"/>
    <lineage>
        <taxon>Bacteria</taxon>
        <taxon>Bacillati</taxon>
        <taxon>Cyanobacteriota</taxon>
        <taxon>Cyanophyceae</taxon>
        <taxon>Oscillatoriophycideae</taxon>
        <taxon>Chroococcales</taxon>
        <taxon>Microcystaceae</taxon>
        <taxon>Microcystis</taxon>
    </lineage>
</organism>
<dbReference type="EMBL" id="ANKQ01000001">
    <property type="protein sequence ID" value="ELP57305.1"/>
    <property type="molecule type" value="Genomic_DNA"/>
</dbReference>
<accession>L7ECW2</accession>
<comment type="caution">
    <text evidence="1">The sequence shown here is derived from an EMBL/GenBank/DDBJ whole genome shotgun (WGS) entry which is preliminary data.</text>
</comment>
<dbReference type="AlphaFoldDB" id="L7ECW2"/>